<dbReference type="PRINTS" id="PR00081">
    <property type="entry name" value="GDHRDH"/>
</dbReference>
<keyword evidence="4" id="KW-1185">Reference proteome</keyword>
<dbReference type="EMBL" id="CP000480">
    <property type="protein sequence ID" value="ABK70670.1"/>
    <property type="molecule type" value="Genomic_DNA"/>
</dbReference>
<dbReference type="PaxDb" id="246196-MSMEI_3616"/>
<dbReference type="Pfam" id="PF13561">
    <property type="entry name" value="adh_short_C2"/>
    <property type="match status" value="1"/>
</dbReference>
<dbReference type="InterPro" id="IPR036291">
    <property type="entry name" value="NAD(P)-bd_dom_sf"/>
</dbReference>
<sequence length="300" mass="31403">MPQFLSTFSVGGCPGGIIGTYAVTGAASGMGYQAAQKLREQGHTVIGVDLKEGEVVSDLSTPEGRRRAADEVMRLSGGRLDGAVLAAGLGPGPGAERPRLIAEVNFLGVVELLEAWRPALAAADRAKVVVLSSNSTTTTPAVPARAIRALLARDTDKAVRTVRVLGRAGTPIMYAASKIAVSRWVRRTAVSAAWAGAGIRLNALAPGAIMTPLLQSQLAEPLESKAVRAFPVPIGGFGDAGQLADWICFMLSDSADFLCGSVVFVDGGSDAYFRATSWPRAVPVRGLAQYLWRFKRGAGR</sequence>
<comment type="similarity">
    <text evidence="1">Belongs to the short-chain dehydrogenases/reductases (SDR) family.</text>
</comment>
<dbReference type="PATRIC" id="fig|246196.19.peg.3651"/>
<dbReference type="STRING" id="246196.MSMEG_3704"/>
<dbReference type="GO" id="GO:0016491">
    <property type="term" value="F:oxidoreductase activity"/>
    <property type="evidence" value="ECO:0007669"/>
    <property type="project" value="UniProtKB-KW"/>
</dbReference>
<dbReference type="Pfam" id="PF00106">
    <property type="entry name" value="adh_short"/>
    <property type="match status" value="1"/>
</dbReference>
<evidence type="ECO:0000256" key="2">
    <source>
        <dbReference type="ARBA" id="ARBA00023002"/>
    </source>
</evidence>
<dbReference type="SUPFAM" id="SSF51735">
    <property type="entry name" value="NAD(P)-binding Rossmann-fold domains"/>
    <property type="match status" value="1"/>
</dbReference>
<keyword evidence="2" id="KW-0560">Oxidoreductase</keyword>
<protein>
    <submittedName>
        <fullName evidence="3">3-alpha-hydroxysteroid dehydrogenase</fullName>
    </submittedName>
</protein>
<reference evidence="3 4" key="1">
    <citation type="submission" date="2006-10" db="EMBL/GenBank/DDBJ databases">
        <authorList>
            <person name="Fleischmann R.D."/>
            <person name="Dodson R.J."/>
            <person name="Haft D.H."/>
            <person name="Merkel J.S."/>
            <person name="Nelson W.C."/>
            <person name="Fraser C.M."/>
        </authorList>
    </citation>
    <scope>NUCLEOTIDE SEQUENCE [LARGE SCALE GENOMIC DNA]</scope>
    <source>
        <strain evidence="4">ATCC 700084 / mc(2)155</strain>
    </source>
</reference>
<name>A0QYL7_MYCS2</name>
<proteinExistence type="inferred from homology"/>
<organism evidence="3 4">
    <name type="scientific">Mycolicibacterium smegmatis (strain ATCC 700084 / mc(2)155)</name>
    <name type="common">Mycobacterium smegmatis</name>
    <dbReference type="NCBI Taxonomy" id="246196"/>
    <lineage>
        <taxon>Bacteria</taxon>
        <taxon>Bacillati</taxon>
        <taxon>Actinomycetota</taxon>
        <taxon>Actinomycetes</taxon>
        <taxon>Mycobacteriales</taxon>
        <taxon>Mycobacteriaceae</taxon>
        <taxon>Mycolicibacterium</taxon>
    </lineage>
</organism>
<evidence type="ECO:0000313" key="4">
    <source>
        <dbReference type="Proteomes" id="UP000000757"/>
    </source>
</evidence>
<dbReference type="PANTHER" id="PTHR43477">
    <property type="entry name" value="DIHYDROANTICAPSIN 7-DEHYDROGENASE"/>
    <property type="match status" value="1"/>
</dbReference>
<accession>A0QYL7</accession>
<dbReference type="Proteomes" id="UP000000757">
    <property type="component" value="Chromosome"/>
</dbReference>
<dbReference type="InterPro" id="IPR051122">
    <property type="entry name" value="SDR_DHRS6-like"/>
</dbReference>
<dbReference type="PANTHER" id="PTHR43477:SF1">
    <property type="entry name" value="DIHYDROANTICAPSIN 7-DEHYDROGENASE"/>
    <property type="match status" value="1"/>
</dbReference>
<dbReference type="OrthoDB" id="3676637at2"/>
<dbReference type="InterPro" id="IPR002347">
    <property type="entry name" value="SDR_fam"/>
</dbReference>
<dbReference type="Gene3D" id="3.40.50.720">
    <property type="entry name" value="NAD(P)-binding Rossmann-like Domain"/>
    <property type="match status" value="1"/>
</dbReference>
<gene>
    <name evidence="3" type="ordered locus">MSMEG_3704</name>
</gene>
<dbReference type="eggNOG" id="COG1028">
    <property type="taxonomic scope" value="Bacteria"/>
</dbReference>
<evidence type="ECO:0000256" key="1">
    <source>
        <dbReference type="ARBA" id="ARBA00006484"/>
    </source>
</evidence>
<dbReference type="KEGG" id="msm:MSMEG_3704"/>
<evidence type="ECO:0000313" key="3">
    <source>
        <dbReference type="EMBL" id="ABK70670.1"/>
    </source>
</evidence>
<dbReference type="AlphaFoldDB" id="A0QYL7"/>